<dbReference type="AlphaFoldDB" id="W0I3S1"/>
<gene>
    <name evidence="3" type="ORF">Sant_P0068</name>
</gene>
<name>W0I3S1_9GAMM</name>
<proteinExistence type="predicted"/>
<dbReference type="OrthoDB" id="7003224at2"/>
<dbReference type="GO" id="GO:0006355">
    <property type="term" value="P:regulation of DNA-templated transcription"/>
    <property type="evidence" value="ECO:0007669"/>
    <property type="project" value="InterPro"/>
</dbReference>
<dbReference type="Proteomes" id="UP000019028">
    <property type="component" value="Plasmid pHS1"/>
</dbReference>
<organism evidence="3 4">
    <name type="scientific">Sodalis praecaptivus</name>
    <dbReference type="NCBI Taxonomy" id="1239307"/>
    <lineage>
        <taxon>Bacteria</taxon>
        <taxon>Pseudomonadati</taxon>
        <taxon>Pseudomonadota</taxon>
        <taxon>Gammaproteobacteria</taxon>
        <taxon>Enterobacterales</taxon>
        <taxon>Bruguierivoracaceae</taxon>
        <taxon>Sodalis</taxon>
    </lineage>
</organism>
<dbReference type="HOGENOM" id="CLU_1388527_0_0_6"/>
<dbReference type="InterPro" id="IPR036388">
    <property type="entry name" value="WH-like_DNA-bd_sf"/>
</dbReference>
<accession>W0I3S1</accession>
<dbReference type="KEGG" id="sod:Sant_P0068"/>
<evidence type="ECO:0000256" key="1">
    <source>
        <dbReference type="SAM" id="MobiDB-lite"/>
    </source>
</evidence>
<protein>
    <submittedName>
        <fullName evidence="3">Transcriptional regulatory protein</fullName>
    </submittedName>
</protein>
<reference evidence="3 4" key="1">
    <citation type="journal article" date="2014" name="Genome Biol. Evol.">
        <title>Genome degeneration and adaptation in a nascent stage of symbiosis.</title>
        <authorList>
            <person name="Oakeson K.F."/>
            <person name="Gil R."/>
            <person name="Clayton A.L."/>
            <person name="Dunn D.M."/>
            <person name="von Niederhausern A.C."/>
            <person name="Hamil C."/>
            <person name="Aoyagi A."/>
            <person name="Duval B."/>
            <person name="Baca A."/>
            <person name="Silva F.J."/>
            <person name="Vallier A."/>
            <person name="Jackson D.G."/>
            <person name="Latorre A."/>
            <person name="Weiss R.B."/>
            <person name="Heddi A."/>
            <person name="Moya A."/>
            <person name="Dale C."/>
        </authorList>
    </citation>
    <scope>NUCLEOTIDE SEQUENCE [LARGE SCALE GENOMIC DNA]</scope>
    <source>
        <strain evidence="3 4">HS1</strain>
        <plasmid evidence="4">Plasmid pHS1</plasmid>
    </source>
</reference>
<keyword evidence="2" id="KW-1133">Transmembrane helix</keyword>
<keyword evidence="3" id="KW-0614">Plasmid</keyword>
<dbReference type="PATRIC" id="fig|1239307.3.peg.4592"/>
<keyword evidence="4" id="KW-1185">Reference proteome</keyword>
<sequence>MDCMNRQDLMFILDKGVVFIPEKRRLVSNGGRSIELSENSYRFLLLLLKGETDKQNLINQVWAEQRGSVSESSYYGQLYLLRKAFNLVGLPNSLIKTIPRKGVKYVGHVTSKVYQESLLTTLEDRASAPTHTYEEKEKKYTSTPAPVHTGKTSRITKQLKATMCDWYQCRSWDIFVSLLAVLAMCWLTTLIFTIFFLLNK</sequence>
<feature type="region of interest" description="Disordered" evidence="1">
    <location>
        <begin position="129"/>
        <end position="149"/>
    </location>
</feature>
<evidence type="ECO:0000256" key="2">
    <source>
        <dbReference type="SAM" id="Phobius"/>
    </source>
</evidence>
<feature type="compositionally biased region" description="Basic and acidic residues" evidence="1">
    <location>
        <begin position="129"/>
        <end position="140"/>
    </location>
</feature>
<dbReference type="InterPro" id="IPR016032">
    <property type="entry name" value="Sig_transdc_resp-reg_C-effctor"/>
</dbReference>
<dbReference type="EMBL" id="CP006570">
    <property type="protein sequence ID" value="AHF79115.1"/>
    <property type="molecule type" value="Genomic_DNA"/>
</dbReference>
<keyword evidence="2" id="KW-0812">Transmembrane</keyword>
<dbReference type="GO" id="GO:0003677">
    <property type="term" value="F:DNA binding"/>
    <property type="evidence" value="ECO:0007669"/>
    <property type="project" value="InterPro"/>
</dbReference>
<feature type="transmembrane region" description="Helical" evidence="2">
    <location>
        <begin position="174"/>
        <end position="198"/>
    </location>
</feature>
<evidence type="ECO:0000313" key="3">
    <source>
        <dbReference type="EMBL" id="AHF79115.1"/>
    </source>
</evidence>
<dbReference type="Gene3D" id="1.10.10.10">
    <property type="entry name" value="Winged helix-like DNA-binding domain superfamily/Winged helix DNA-binding domain"/>
    <property type="match status" value="1"/>
</dbReference>
<geneLocation type="plasmid" evidence="3 4">
    <name>pHS1</name>
</geneLocation>
<dbReference type="SUPFAM" id="SSF46894">
    <property type="entry name" value="C-terminal effector domain of the bipartite response regulators"/>
    <property type="match status" value="1"/>
</dbReference>
<keyword evidence="2" id="KW-0472">Membrane</keyword>
<evidence type="ECO:0000313" key="4">
    <source>
        <dbReference type="Proteomes" id="UP000019028"/>
    </source>
</evidence>